<dbReference type="FunFam" id="1.10.10.1760:FF:000003">
    <property type="entry name" value="60S ribosomal protein L36"/>
    <property type="match status" value="1"/>
</dbReference>
<dbReference type="OrthoDB" id="9616667at2759"/>
<dbReference type="PROSITE" id="PS01190">
    <property type="entry name" value="RIBOSOMAL_L36E"/>
    <property type="match status" value="1"/>
</dbReference>
<evidence type="ECO:0000256" key="4">
    <source>
        <dbReference type="RuleBase" id="RU000665"/>
    </source>
</evidence>
<dbReference type="GO" id="GO:0003735">
    <property type="term" value="F:structural constituent of ribosome"/>
    <property type="evidence" value="ECO:0007669"/>
    <property type="project" value="InterPro"/>
</dbReference>
<dbReference type="InterPro" id="IPR038097">
    <property type="entry name" value="Ribosomal_eL36_sf"/>
</dbReference>
<protein>
    <recommendedName>
        <fullName evidence="4">60S ribosomal protein L36</fullName>
    </recommendedName>
</protein>
<dbReference type="PANTHER" id="PTHR10114">
    <property type="entry name" value="60S RIBOSOMAL PROTEIN L36"/>
    <property type="match status" value="1"/>
</dbReference>
<proteinExistence type="inferred from homology"/>
<dbReference type="AlphaFoldDB" id="A0A4Q4SX29"/>
<evidence type="ECO:0000256" key="1">
    <source>
        <dbReference type="ARBA" id="ARBA00006509"/>
    </source>
</evidence>
<keyword evidence="7" id="KW-1185">Reference proteome</keyword>
<dbReference type="Proteomes" id="UP000293360">
    <property type="component" value="Unassembled WGS sequence"/>
</dbReference>
<dbReference type="STRING" id="155417.A0A4Q4SX29"/>
<evidence type="ECO:0000256" key="3">
    <source>
        <dbReference type="ARBA" id="ARBA00023274"/>
    </source>
</evidence>
<gene>
    <name evidence="6" type="ORF">DL764_008632</name>
</gene>
<keyword evidence="3 4" id="KW-0687">Ribonucleoprotein</keyword>
<evidence type="ECO:0000256" key="5">
    <source>
        <dbReference type="SAM" id="MobiDB-lite"/>
    </source>
</evidence>
<dbReference type="Pfam" id="PF01158">
    <property type="entry name" value="Ribosomal_L36e"/>
    <property type="match status" value="1"/>
</dbReference>
<feature type="region of interest" description="Disordered" evidence="5">
    <location>
        <begin position="1"/>
        <end position="34"/>
    </location>
</feature>
<dbReference type="GO" id="GO:1990904">
    <property type="term" value="C:ribonucleoprotein complex"/>
    <property type="evidence" value="ECO:0007669"/>
    <property type="project" value="UniProtKB-KW"/>
</dbReference>
<dbReference type="EMBL" id="QJNU01000703">
    <property type="protein sequence ID" value="RYO89054.1"/>
    <property type="molecule type" value="Genomic_DNA"/>
</dbReference>
<organism evidence="6 7">
    <name type="scientific">Monosporascus ibericus</name>
    <dbReference type="NCBI Taxonomy" id="155417"/>
    <lineage>
        <taxon>Eukaryota</taxon>
        <taxon>Fungi</taxon>
        <taxon>Dikarya</taxon>
        <taxon>Ascomycota</taxon>
        <taxon>Pezizomycotina</taxon>
        <taxon>Sordariomycetes</taxon>
        <taxon>Xylariomycetidae</taxon>
        <taxon>Xylariales</taxon>
        <taxon>Xylariales incertae sedis</taxon>
        <taxon>Monosporascus</taxon>
    </lineage>
</organism>
<dbReference type="Gene3D" id="1.10.10.1760">
    <property type="entry name" value="60S ribosomal protein L36"/>
    <property type="match status" value="1"/>
</dbReference>
<evidence type="ECO:0000313" key="6">
    <source>
        <dbReference type="EMBL" id="RYO89054.1"/>
    </source>
</evidence>
<comment type="similarity">
    <text evidence="1 4">Belongs to the eukaryotic ribosomal protein eL36 family.</text>
</comment>
<comment type="caution">
    <text evidence="6">The sequence shown here is derived from an EMBL/GenBank/DDBJ whole genome shotgun (WGS) entry which is preliminary data.</text>
</comment>
<sequence length="107" mass="12076">MAKEAPVRNGLTIGINRGHKTTPRVGAKARISRTKGHQSKRVTFVRDIVKEVAGLAPYERRVIELLRNSRDKRARKLAKKRLGTFGRAKAKVDELQRIIAESRRAGH</sequence>
<keyword evidence="2 4" id="KW-0689">Ribosomal protein</keyword>
<accession>A0A4Q4SX29</accession>
<dbReference type="GO" id="GO:0006412">
    <property type="term" value="P:translation"/>
    <property type="evidence" value="ECO:0007669"/>
    <property type="project" value="InterPro"/>
</dbReference>
<evidence type="ECO:0000313" key="7">
    <source>
        <dbReference type="Proteomes" id="UP000293360"/>
    </source>
</evidence>
<name>A0A4Q4SX29_9PEZI</name>
<reference evidence="6 7" key="1">
    <citation type="submission" date="2018-06" db="EMBL/GenBank/DDBJ databases">
        <title>Complete Genomes of Monosporascus.</title>
        <authorList>
            <person name="Robinson A.J."/>
            <person name="Natvig D.O."/>
        </authorList>
    </citation>
    <scope>NUCLEOTIDE SEQUENCE [LARGE SCALE GENOMIC DNA]</scope>
    <source>
        <strain evidence="6 7">CBS 110550</strain>
    </source>
</reference>
<evidence type="ECO:0000256" key="2">
    <source>
        <dbReference type="ARBA" id="ARBA00022980"/>
    </source>
</evidence>
<dbReference type="GO" id="GO:0005840">
    <property type="term" value="C:ribosome"/>
    <property type="evidence" value="ECO:0007669"/>
    <property type="project" value="UniProtKB-KW"/>
</dbReference>
<dbReference type="InterPro" id="IPR000509">
    <property type="entry name" value="Ribosomal_eL36"/>
</dbReference>